<feature type="compositionally biased region" description="Basic and acidic residues" evidence="8">
    <location>
        <begin position="33"/>
        <end position="47"/>
    </location>
</feature>
<dbReference type="PROSITE" id="PS50016">
    <property type="entry name" value="ZF_PHD_2"/>
    <property type="match status" value="4"/>
</dbReference>
<feature type="domain" description="PHD-type" evidence="9">
    <location>
        <begin position="1067"/>
        <end position="1122"/>
    </location>
</feature>
<dbReference type="PROSITE" id="PS01359">
    <property type="entry name" value="ZF_PHD_1"/>
    <property type="match status" value="2"/>
</dbReference>
<feature type="compositionally biased region" description="Basic and acidic residues" evidence="8">
    <location>
        <begin position="60"/>
        <end position="70"/>
    </location>
</feature>
<evidence type="ECO:0000256" key="7">
    <source>
        <dbReference type="SAM" id="Coils"/>
    </source>
</evidence>
<evidence type="ECO:0000256" key="1">
    <source>
        <dbReference type="ARBA" id="ARBA00004123"/>
    </source>
</evidence>
<feature type="compositionally biased region" description="Basic and acidic residues" evidence="8">
    <location>
        <begin position="133"/>
        <end position="165"/>
    </location>
</feature>
<evidence type="ECO:0000313" key="12">
    <source>
        <dbReference type="Proteomes" id="UP000481153"/>
    </source>
</evidence>
<dbReference type="InterPro" id="IPR011011">
    <property type="entry name" value="Znf_FYVE_PHD"/>
</dbReference>
<feature type="domain" description="PHD-type" evidence="9">
    <location>
        <begin position="1022"/>
        <end position="1068"/>
    </location>
</feature>
<dbReference type="Pfam" id="PF00628">
    <property type="entry name" value="PHD"/>
    <property type="match status" value="2"/>
</dbReference>
<proteinExistence type="predicted"/>
<feature type="compositionally biased region" description="Acidic residues" evidence="8">
    <location>
        <begin position="11"/>
        <end position="21"/>
    </location>
</feature>
<organism evidence="11 12">
    <name type="scientific">Aphanomyces euteiches</name>
    <dbReference type="NCBI Taxonomy" id="100861"/>
    <lineage>
        <taxon>Eukaryota</taxon>
        <taxon>Sar</taxon>
        <taxon>Stramenopiles</taxon>
        <taxon>Oomycota</taxon>
        <taxon>Saprolegniomycetes</taxon>
        <taxon>Saprolegniales</taxon>
        <taxon>Verrucalvaceae</taxon>
        <taxon>Aphanomyces</taxon>
    </lineage>
</organism>
<reference evidence="11 12" key="1">
    <citation type="submission" date="2019-07" db="EMBL/GenBank/DDBJ databases">
        <title>Genomics analysis of Aphanomyces spp. identifies a new class of oomycete effector associated with host adaptation.</title>
        <authorList>
            <person name="Gaulin E."/>
        </authorList>
    </citation>
    <scope>NUCLEOTIDE SEQUENCE [LARGE SCALE GENOMIC DNA]</scope>
    <source>
        <strain evidence="11 12">ATCC 201684</strain>
    </source>
</reference>
<keyword evidence="5" id="KW-0539">Nucleus</keyword>
<protein>
    <recommendedName>
        <fullName evidence="13">PHD-type domain-containing protein</fullName>
    </recommendedName>
</protein>
<dbReference type="Proteomes" id="UP000481153">
    <property type="component" value="Unassembled WGS sequence"/>
</dbReference>
<dbReference type="EMBL" id="VJMJ01000009">
    <property type="protein sequence ID" value="KAF0744463.1"/>
    <property type="molecule type" value="Genomic_DNA"/>
</dbReference>
<feature type="compositionally biased region" description="Basic and acidic residues" evidence="8">
    <location>
        <begin position="459"/>
        <end position="476"/>
    </location>
</feature>
<evidence type="ECO:0000313" key="11">
    <source>
        <dbReference type="EMBL" id="KAF0744463.1"/>
    </source>
</evidence>
<dbReference type="InterPro" id="IPR018501">
    <property type="entry name" value="DDT_dom"/>
</dbReference>
<keyword evidence="4" id="KW-0862">Zinc</keyword>
<feature type="domain" description="PHD-type" evidence="9">
    <location>
        <begin position="75"/>
        <end position="124"/>
    </location>
</feature>
<dbReference type="InterPro" id="IPR001965">
    <property type="entry name" value="Znf_PHD"/>
</dbReference>
<dbReference type="InterPro" id="IPR028942">
    <property type="entry name" value="WHIM1_dom"/>
</dbReference>
<dbReference type="InterPro" id="IPR019787">
    <property type="entry name" value="Znf_PHD-finger"/>
</dbReference>
<feature type="coiled-coil region" evidence="7">
    <location>
        <begin position="552"/>
        <end position="663"/>
    </location>
</feature>
<feature type="compositionally biased region" description="Polar residues" evidence="8">
    <location>
        <begin position="502"/>
        <end position="520"/>
    </location>
</feature>
<dbReference type="InterPro" id="IPR028941">
    <property type="entry name" value="WHIM2_dom"/>
</dbReference>
<evidence type="ECO:0000256" key="8">
    <source>
        <dbReference type="SAM" id="MobiDB-lite"/>
    </source>
</evidence>
<dbReference type="GO" id="GO:0005634">
    <property type="term" value="C:nucleus"/>
    <property type="evidence" value="ECO:0007669"/>
    <property type="project" value="UniProtKB-SubCell"/>
</dbReference>
<dbReference type="CDD" id="cd15489">
    <property type="entry name" value="PHD_SF"/>
    <property type="match status" value="1"/>
</dbReference>
<dbReference type="Pfam" id="PF15612">
    <property type="entry name" value="WHIM1"/>
    <property type="match status" value="1"/>
</dbReference>
<evidence type="ECO:0000259" key="10">
    <source>
        <dbReference type="PROSITE" id="PS50827"/>
    </source>
</evidence>
<evidence type="ECO:0000259" key="9">
    <source>
        <dbReference type="PROSITE" id="PS50016"/>
    </source>
</evidence>
<keyword evidence="12" id="KW-1185">Reference proteome</keyword>
<dbReference type="PROSITE" id="PS50827">
    <property type="entry name" value="DDT"/>
    <property type="match status" value="1"/>
</dbReference>
<dbReference type="VEuPathDB" id="FungiDB:AeMF1_001490"/>
<feature type="region of interest" description="Disordered" evidence="8">
    <location>
        <begin position="459"/>
        <end position="478"/>
    </location>
</feature>
<dbReference type="SMART" id="SM00184">
    <property type="entry name" value="RING"/>
    <property type="match status" value="4"/>
</dbReference>
<dbReference type="Pfam" id="PF02791">
    <property type="entry name" value="DDT"/>
    <property type="match status" value="1"/>
</dbReference>
<evidence type="ECO:0000256" key="3">
    <source>
        <dbReference type="ARBA" id="ARBA00022771"/>
    </source>
</evidence>
<dbReference type="SUPFAM" id="SSF57903">
    <property type="entry name" value="FYVE/PHD zinc finger"/>
    <property type="match status" value="4"/>
</dbReference>
<dbReference type="SMART" id="SM00249">
    <property type="entry name" value="PHD"/>
    <property type="match status" value="4"/>
</dbReference>
<dbReference type="InterPro" id="IPR001841">
    <property type="entry name" value="Znf_RING"/>
</dbReference>
<keyword evidence="7" id="KW-0175">Coiled coil</keyword>
<dbReference type="InterPro" id="IPR013083">
    <property type="entry name" value="Znf_RING/FYVE/PHD"/>
</dbReference>
<comment type="caution">
    <text evidence="11">The sequence shown here is derived from an EMBL/GenBank/DDBJ whole genome shotgun (WGS) entry which is preliminary data.</text>
</comment>
<evidence type="ECO:0000256" key="5">
    <source>
        <dbReference type="ARBA" id="ARBA00023242"/>
    </source>
</evidence>
<dbReference type="GO" id="GO:0008270">
    <property type="term" value="F:zinc ion binding"/>
    <property type="evidence" value="ECO:0007669"/>
    <property type="project" value="UniProtKB-KW"/>
</dbReference>
<feature type="domain" description="PHD-type" evidence="9">
    <location>
        <begin position="946"/>
        <end position="991"/>
    </location>
</feature>
<accession>A0A6G0XUW6</accession>
<evidence type="ECO:0000256" key="2">
    <source>
        <dbReference type="ARBA" id="ARBA00022723"/>
    </source>
</evidence>
<dbReference type="CDD" id="cd15539">
    <property type="entry name" value="PHD1_AIRE"/>
    <property type="match status" value="2"/>
</dbReference>
<feature type="compositionally biased region" description="Acidic residues" evidence="8">
    <location>
        <begin position="48"/>
        <end position="59"/>
    </location>
</feature>
<name>A0A6G0XUW6_9STRA</name>
<feature type="region of interest" description="Disordered" evidence="8">
    <location>
        <begin position="1"/>
        <end position="70"/>
    </location>
</feature>
<evidence type="ECO:0000256" key="4">
    <source>
        <dbReference type="ARBA" id="ARBA00022833"/>
    </source>
</evidence>
<dbReference type="PANTHER" id="PTHR24102:SF28">
    <property type="entry name" value="PHD-TYPE DOMAIN-CONTAINING PROTEIN"/>
    <property type="match status" value="1"/>
</dbReference>
<dbReference type="Gene3D" id="3.30.40.10">
    <property type="entry name" value="Zinc/RING finger domain, C3HC4 (zinc finger)"/>
    <property type="match status" value="4"/>
</dbReference>
<feature type="domain" description="DDT" evidence="10">
    <location>
        <begin position="267"/>
        <end position="327"/>
    </location>
</feature>
<dbReference type="Pfam" id="PF15613">
    <property type="entry name" value="WSD"/>
    <property type="match status" value="1"/>
</dbReference>
<keyword evidence="2" id="KW-0479">Metal-binding</keyword>
<evidence type="ECO:0008006" key="13">
    <source>
        <dbReference type="Google" id="ProtNLM"/>
    </source>
</evidence>
<feature type="region of interest" description="Disordered" evidence="8">
    <location>
        <begin position="486"/>
        <end position="540"/>
    </location>
</feature>
<dbReference type="AlphaFoldDB" id="A0A6G0XUW6"/>
<dbReference type="InterPro" id="IPR019786">
    <property type="entry name" value="Zinc_finger_PHD-type_CS"/>
</dbReference>
<feature type="region of interest" description="Disordered" evidence="8">
    <location>
        <begin position="132"/>
        <end position="165"/>
    </location>
</feature>
<dbReference type="CDD" id="cd15532">
    <property type="entry name" value="PHD2_CHD_II"/>
    <property type="match status" value="1"/>
</dbReference>
<evidence type="ECO:0000256" key="6">
    <source>
        <dbReference type="PROSITE-ProRule" id="PRU00146"/>
    </source>
</evidence>
<dbReference type="PANTHER" id="PTHR24102">
    <property type="entry name" value="PHD FINGER PROTEIN"/>
    <property type="match status" value="1"/>
</dbReference>
<comment type="subcellular location">
    <subcellularLocation>
        <location evidence="1">Nucleus</location>
    </subcellularLocation>
</comment>
<gene>
    <name evidence="11" type="ORF">Ae201684_000941</name>
</gene>
<dbReference type="GO" id="GO:0000785">
    <property type="term" value="C:chromatin"/>
    <property type="evidence" value="ECO:0007669"/>
    <property type="project" value="UniProtKB-ARBA"/>
</dbReference>
<keyword evidence="3 6" id="KW-0863">Zinc-finger</keyword>
<dbReference type="SMART" id="SM00571">
    <property type="entry name" value="DDT"/>
    <property type="match status" value="1"/>
</dbReference>
<sequence>MMSVGQLCAQDVDDVESEVEVVEQSPKPASKRPRFEKNSDGDDRDSSIQDEDDDDDDDDQSSKSDNGRSGGDHNRWYCNICKDGGELLCCDRCPRAFHTACLSMDPDDVPRPDSSWFCKLCTDTLERRKAKREVKDQRRLKREEEKRQRDLAREAKQRERDEALARRSAKALEDKAKRVLEMKERIVKKQKVSYKDREEEKLGKIAENSAETIRQAKEKLEKLEKEDLALKKKEQALLKNKRNTEQDGLEVGPKPLSKPCTIGGIPSNLFRQVLTAWDFVFSFQKVIGISAISIEQLCDALVSQKFSPLINELHMCLLDMILESREGEAYVSEEEADMDALDRYRFEVVHAPLTVGVPTSNMLNFLSWPAVLQNLIEAVPRYSNNAPPALKAAVAALSDNEYPQLSISHKLTLLNFLVTLAYSTDKIAKQINFHVQERSEAAKEHNRLLFQEKKEKAEENKRALEQQKADKAKLASEQKAAMQNWLKGGKNGAAPVIDQEDTNSSRPGSPLQTDEASSTQSEGDSANSSDEDEEELKSLQAKGVISRQEYLVRKKKLEADREARRKEKEERNKKCKQRDQILKKRALIAEEIQLASEIKDLERLKSSLRAAKENGMHSVKKPKQSTGVYVVASPADVKLYEEAAELAERLEAEASKEQEMEERKQIFEKAMRQYFIRTQTLGKDKDLNKYWLFRGDAKRVYIEQSNGQWSYYDTPESVQEFLNALSDGNPLKKELLPHIDVLTKEMRKSAPIDIEWHNKGRSWGRSYQDFTVDEVKKELLHVEEVATKRLLESRGSMWVNNQQTDWVKSVEEASTIPQLVESVLTLEREISGQEDVKIKIEDDDDDEEEDETFVQNSLWPSKRARERWVNVVRQCQTLSSVALSVASLVQRMDIWALTGVAEVKKEQRVKRETKKVDYNDVDDEASEASPVKTKRQQSKAGETEWEEYCCVCRDGGELLCCDGCPHVFHFTCVGLRRIPRGKTFCPNCDRNVKPVYPVVLPSDVPKDGTSSGVHIKSEEEWDAFCGICKNGGELLLCDGCPKAFHVECLKLEDFDPNDDWFCEDCENQSCGHCKKGRIRMDSHVICGNEAGTKGCERVFHLKCVKLDRVPEDDWYCKRCLKQTK</sequence>